<dbReference type="CDD" id="cd04301">
    <property type="entry name" value="NAT_SF"/>
    <property type="match status" value="1"/>
</dbReference>
<dbReference type="GO" id="GO:0016747">
    <property type="term" value="F:acyltransferase activity, transferring groups other than amino-acyl groups"/>
    <property type="evidence" value="ECO:0007669"/>
    <property type="project" value="InterPro"/>
</dbReference>
<dbReference type="Pfam" id="PF00583">
    <property type="entry name" value="Acetyltransf_1"/>
    <property type="match status" value="1"/>
</dbReference>
<dbReference type="PANTHER" id="PTHR43233:SF1">
    <property type="entry name" value="FAMILY N-ACETYLTRANSFERASE, PUTATIVE (AFU_ORTHOLOGUE AFUA_6G03350)-RELATED"/>
    <property type="match status" value="1"/>
</dbReference>
<dbReference type="Proteomes" id="UP000236151">
    <property type="component" value="Unassembled WGS sequence"/>
</dbReference>
<keyword evidence="2" id="KW-0808">Transferase</keyword>
<dbReference type="PANTHER" id="PTHR43233">
    <property type="entry name" value="FAMILY N-ACETYLTRANSFERASE, PUTATIVE (AFU_ORTHOLOGUE AFUA_6G03350)-RELATED"/>
    <property type="match status" value="1"/>
</dbReference>
<dbReference type="EMBL" id="NIOJ01000094">
    <property type="protein sequence ID" value="PNT94696.1"/>
    <property type="molecule type" value="Genomic_DNA"/>
</dbReference>
<accession>A0A2K2F7D7</accession>
<dbReference type="SUPFAM" id="SSF55729">
    <property type="entry name" value="Acyl-CoA N-acyltransferases (Nat)"/>
    <property type="match status" value="1"/>
</dbReference>
<reference evidence="2 3" key="1">
    <citation type="submission" date="2017-06" db="EMBL/GenBank/DDBJ databases">
        <title>Investigating the central metabolism of Clostridium thermosuccinogenes.</title>
        <authorList>
            <person name="Koendjbiharie J.G."/>
            <person name="van Kranenburg R."/>
        </authorList>
    </citation>
    <scope>NUCLEOTIDE SEQUENCE [LARGE SCALE GENOMIC DNA]</scope>
    <source>
        <strain evidence="2 3">DSM 5806</strain>
    </source>
</reference>
<dbReference type="AlphaFoldDB" id="A0A2K2F7D7"/>
<dbReference type="KEGG" id="cthd:CDO33_02530"/>
<dbReference type="PROSITE" id="PS51186">
    <property type="entry name" value="GNAT"/>
    <property type="match status" value="1"/>
</dbReference>
<evidence type="ECO:0000313" key="2">
    <source>
        <dbReference type="EMBL" id="PNT94696.1"/>
    </source>
</evidence>
<protein>
    <submittedName>
        <fullName evidence="2">GNAT family N-acetyltransferase</fullName>
    </submittedName>
</protein>
<gene>
    <name evidence="2" type="ORF">CDQ84_18510</name>
</gene>
<proteinExistence type="predicted"/>
<evidence type="ECO:0000313" key="3">
    <source>
        <dbReference type="Proteomes" id="UP000236151"/>
    </source>
</evidence>
<dbReference type="OrthoDB" id="9775804at2"/>
<dbReference type="InterPro" id="IPR000182">
    <property type="entry name" value="GNAT_dom"/>
</dbReference>
<dbReference type="InterPro" id="IPR016181">
    <property type="entry name" value="Acyl_CoA_acyltransferase"/>
</dbReference>
<organism evidence="2 3">
    <name type="scientific">Clostridium thermosuccinogenes</name>
    <dbReference type="NCBI Taxonomy" id="84032"/>
    <lineage>
        <taxon>Bacteria</taxon>
        <taxon>Bacillati</taxon>
        <taxon>Bacillota</taxon>
        <taxon>Clostridia</taxon>
        <taxon>Eubacteriales</taxon>
        <taxon>Clostridiaceae</taxon>
        <taxon>Clostridium</taxon>
    </lineage>
</organism>
<dbReference type="Gene3D" id="3.40.630.30">
    <property type="match status" value="1"/>
</dbReference>
<comment type="caution">
    <text evidence="2">The sequence shown here is derived from an EMBL/GenBank/DDBJ whole genome shotgun (WGS) entry which is preliminary data.</text>
</comment>
<name>A0A2K2F7D7_9CLOT</name>
<dbReference type="InterPro" id="IPR053144">
    <property type="entry name" value="Acetyltransferase_Butenolide"/>
</dbReference>
<evidence type="ECO:0000259" key="1">
    <source>
        <dbReference type="PROSITE" id="PS51186"/>
    </source>
</evidence>
<sequence length="132" mass="15419">MEYRTTLEGISPDDLKGFFVGWKKPLTPEQHYAILNNSSFFVLAYDKDKSKVVGFINALSDRVNFAFIPMIEVLPEYQHRGIGRNLFNMMLKLLEDIPCIDLTCDVEMQGFYEKFGMLKSHGMVFRKYFKQD</sequence>
<feature type="domain" description="N-acetyltransferase" evidence="1">
    <location>
        <begin position="5"/>
        <end position="132"/>
    </location>
</feature>
<keyword evidence="3" id="KW-1185">Reference proteome</keyword>